<dbReference type="RefSeq" id="WP_344239173.1">
    <property type="nucleotide sequence ID" value="NZ_BAAAHH010000006.1"/>
</dbReference>
<gene>
    <name evidence="1" type="ORF">GCM10009550_20200</name>
</gene>
<proteinExistence type="predicted"/>
<name>A0ABN1QQD8_9ACTN</name>
<dbReference type="Proteomes" id="UP001500665">
    <property type="component" value="Unassembled WGS sequence"/>
</dbReference>
<accession>A0ABN1QQD8</accession>
<organism evidence="1 2">
    <name type="scientific">Actinocorallia libanotica</name>
    <dbReference type="NCBI Taxonomy" id="46162"/>
    <lineage>
        <taxon>Bacteria</taxon>
        <taxon>Bacillati</taxon>
        <taxon>Actinomycetota</taxon>
        <taxon>Actinomycetes</taxon>
        <taxon>Streptosporangiales</taxon>
        <taxon>Thermomonosporaceae</taxon>
        <taxon>Actinocorallia</taxon>
    </lineage>
</organism>
<keyword evidence="2" id="KW-1185">Reference proteome</keyword>
<evidence type="ECO:0000313" key="1">
    <source>
        <dbReference type="EMBL" id="GAA0945995.1"/>
    </source>
</evidence>
<evidence type="ECO:0000313" key="2">
    <source>
        <dbReference type="Proteomes" id="UP001500665"/>
    </source>
</evidence>
<sequence length="61" mass="6536">MSNSDAHETGKQFAEIVLGVKIVDTPPPADSVHGRLLAFKEANPDVEITAEHVAKAKRGEL</sequence>
<protein>
    <submittedName>
        <fullName evidence="1">Uncharacterized protein</fullName>
    </submittedName>
</protein>
<comment type="caution">
    <text evidence="1">The sequence shown here is derived from an EMBL/GenBank/DDBJ whole genome shotgun (WGS) entry which is preliminary data.</text>
</comment>
<dbReference type="EMBL" id="BAAAHH010000006">
    <property type="protein sequence ID" value="GAA0945995.1"/>
    <property type="molecule type" value="Genomic_DNA"/>
</dbReference>
<reference evidence="1 2" key="1">
    <citation type="journal article" date="2019" name="Int. J. Syst. Evol. Microbiol.">
        <title>The Global Catalogue of Microorganisms (GCM) 10K type strain sequencing project: providing services to taxonomists for standard genome sequencing and annotation.</title>
        <authorList>
            <consortium name="The Broad Institute Genomics Platform"/>
            <consortium name="The Broad Institute Genome Sequencing Center for Infectious Disease"/>
            <person name="Wu L."/>
            <person name="Ma J."/>
        </authorList>
    </citation>
    <scope>NUCLEOTIDE SEQUENCE [LARGE SCALE GENOMIC DNA]</scope>
    <source>
        <strain evidence="1 2">JCM 10696</strain>
    </source>
</reference>